<evidence type="ECO:0000259" key="7">
    <source>
        <dbReference type="PROSITE" id="PS50126"/>
    </source>
</evidence>
<evidence type="ECO:0000313" key="8">
    <source>
        <dbReference type="EMBL" id="VDM57798.1"/>
    </source>
</evidence>
<dbReference type="GO" id="GO:0006364">
    <property type="term" value="P:rRNA processing"/>
    <property type="evidence" value="ECO:0007669"/>
    <property type="project" value="UniProtKB-KW"/>
</dbReference>
<organism evidence="10">
    <name type="scientific">Angiostrongylus costaricensis</name>
    <name type="common">Nematode worm</name>
    <dbReference type="NCBI Taxonomy" id="334426"/>
    <lineage>
        <taxon>Eukaryota</taxon>
        <taxon>Metazoa</taxon>
        <taxon>Ecdysozoa</taxon>
        <taxon>Nematoda</taxon>
        <taxon>Chromadorea</taxon>
        <taxon>Rhabditida</taxon>
        <taxon>Rhabditina</taxon>
        <taxon>Rhabditomorpha</taxon>
        <taxon>Strongyloidea</taxon>
        <taxon>Metastrongylidae</taxon>
        <taxon>Angiostrongylus</taxon>
    </lineage>
</organism>
<dbReference type="SMART" id="SM00386">
    <property type="entry name" value="HAT"/>
    <property type="match status" value="6"/>
</dbReference>
<protein>
    <submittedName>
        <fullName evidence="10">Programmed cell death 11</fullName>
    </submittedName>
</protein>
<feature type="coiled-coil region" evidence="5">
    <location>
        <begin position="1377"/>
        <end position="1407"/>
    </location>
</feature>
<dbReference type="Gene3D" id="2.40.50.140">
    <property type="entry name" value="Nucleic acid-binding proteins"/>
    <property type="match status" value="3"/>
</dbReference>
<dbReference type="GO" id="GO:0003723">
    <property type="term" value="F:RNA binding"/>
    <property type="evidence" value="ECO:0007669"/>
    <property type="project" value="TreeGrafter"/>
</dbReference>
<reference evidence="10" key="1">
    <citation type="submission" date="2016-04" db="UniProtKB">
        <authorList>
            <consortium name="WormBaseParasite"/>
        </authorList>
    </citation>
    <scope>IDENTIFICATION</scope>
</reference>
<dbReference type="SUPFAM" id="SSF48452">
    <property type="entry name" value="TPR-like"/>
    <property type="match status" value="2"/>
</dbReference>
<feature type="domain" description="S1 motif" evidence="7">
    <location>
        <begin position="397"/>
        <end position="465"/>
    </location>
</feature>
<feature type="region of interest" description="Disordered" evidence="6">
    <location>
        <begin position="1"/>
        <end position="32"/>
    </location>
</feature>
<name>A0A158PHB2_ANGCS</name>
<dbReference type="PANTHER" id="PTHR23270:SF10">
    <property type="entry name" value="PROTEIN RRP5 HOMOLOG"/>
    <property type="match status" value="1"/>
</dbReference>
<dbReference type="SMART" id="SM00316">
    <property type="entry name" value="S1"/>
    <property type="match status" value="7"/>
</dbReference>
<dbReference type="GO" id="GO:0032040">
    <property type="term" value="C:small-subunit processome"/>
    <property type="evidence" value="ECO:0007669"/>
    <property type="project" value="TreeGrafter"/>
</dbReference>
<sequence length="1689" mass="188366">MGALEHEIDFPRGGAAAVPPHQKDSSYSSKHKFRKAGNQLFGVDKKRGTKRKEPVTAEIPAKKRKCNGNGVVWTKAVTQKLLTDGVMGLGVVTEVYADYVLLETAYSCRVKLPATQISKKFTDLLKSEKISLDSTFVVGQMVPFRVIERSSQTAEKKRGFAGKKKTSEVLPIVTCDPSKLNAHLTPLTLMPGLVLHAVVTSQEEKGAVMDIGMQSMQAFLPTEKQQRPVEVGQPVIVGIDSLKTSRVVVVTSYVEQSSLCLEACESLVLNHLMPGTIIECVADPQPPVSAGVYVTLGNGVRGFVAKSNLPPRLRCDITKVGKTLRCVVMFCQQNTPLLVLSAHPDIVAISKLEKRSSFMGYSIGDRLKCKVIDVIPSKLFVCFSLPTTEDGKDAVPGEVVVAKVTDVHPRGVQVTVSDLIKGFIPLDHVADKKVALEKAFTVGANVKCRVWLVNAKKKQIWLTARPSLVNYKGTLISSYSPKYDGVVAVGVVVKILETGGAIVQFFGTVRGLLSASEAKRIANEVRQGMVLEVRVMSVNASEEKMTLALADESISAPNHIINPKPVNFDSNGKMVFTGIVDDVCEDESSIGGRKLEKVLLHLELDKFVRGYLKPVHFSEFLDLPLESMVGLLYKGLKLSPVIPLGSVGGHNRFISKRFVCTWLECFKMDIPKCFANLKPFQLVCGIISQRVPDDCLYVEIVGGSGLLGKVAFDDIDGGKDGASSLQIGQTVVGRIRSIHSEKKTFRVSLKLIDCVPHEHLPSKTSSPAASIALQLVRSCVEEMLQIARSSKVELPLHGSFHIRLYFTGSTVISTISQIVDDELFVIFNDKLTGRVRKGNYTDGVKVGDKIKCLVIDYVFPQNDAELVMVDMISTVAVASKKIKKKSLVKQNPEPPANRVVLAKRDYIAVLPIRISYGDEVDIGDIIPITDQVHIGLLKKDTDLINELIPPQHLPRSFPEKKSAKLSESEIGLAKKSKSKLGLRTKSVKNLSTYTGIVLGPWISDDRRDHGKLAAQIELPGGHIGRLHVSELPSRLLIENTFPLENFLKKYRRRSVVVKIIKFISIKKKDAKIRVAELTMNETKIAEPRKKATAVAFQTVFTHGEILRCFISPDQDLTKKKIRVEVNPLWSGQIAIEASSEDLKAEAPDRDGEVFEYLPKPGEMRLAEVLSAIKLKKSHGHGLLNLALDMQASIVRFDVGHRLTGRVIHINLHPISVLFQLPNGQQATLCATAIANNYEKVTEHIFHLYALRQDHNPQRNYVCTEGRYESYLKQKESNEYLECRRLLVDPNEVVVGLIDRKRKIDDDNSGVVVKERKEKSLTRDIEKVKLSDPGFDWSNVGFRPEDLAAVGKIGSDVANESSSDRSAAHSSTDNVPIKAELEERMKVLKSLTKEEKDMEKERALVSRETELSGDLNSETQEDFARLLRKDPNSAEIWIRYISFFLEKNDLSMARATAERALTVINYREETEIFNIWTAYLNMEVAYGDENSTKEIFQRSCGNADALKMHIQMAAIFSEAGKFSEADEVYEVMLKKFRANADDVWTLYGEHLMKTDRADKARDLMKRALTSVPKQRHVPIISRFAQMEFRKGDIERGRTLFENLVSAYPKKTDLWLVYADLSLKHSGIEMTRQILERACSLRLSMHKLRPLFRKWMEAEERFGDDKSRLLLQEKAEKFLELNLGDSEEIEE</sequence>
<dbReference type="InterPro" id="IPR003107">
    <property type="entry name" value="HAT"/>
</dbReference>
<evidence type="ECO:0000256" key="4">
    <source>
        <dbReference type="ARBA" id="ARBA00023242"/>
    </source>
</evidence>
<dbReference type="Proteomes" id="UP000267027">
    <property type="component" value="Unassembled WGS sequence"/>
</dbReference>
<dbReference type="InterPro" id="IPR011990">
    <property type="entry name" value="TPR-like_helical_dom_sf"/>
</dbReference>
<feature type="domain" description="S1 motif" evidence="7">
    <location>
        <begin position="485"/>
        <end position="550"/>
    </location>
</feature>
<dbReference type="InterPro" id="IPR055430">
    <property type="entry name" value="HAT_Syf1_CNRKL1_C"/>
</dbReference>
<evidence type="ECO:0000256" key="2">
    <source>
        <dbReference type="ARBA" id="ARBA00022552"/>
    </source>
</evidence>
<comment type="subcellular location">
    <subcellularLocation>
        <location evidence="1">Nucleus</location>
        <location evidence="1">Nucleolus</location>
    </subcellularLocation>
</comment>
<dbReference type="STRING" id="334426.A0A158PHB2"/>
<keyword evidence="3" id="KW-0677">Repeat</keyword>
<evidence type="ECO:0000313" key="10">
    <source>
        <dbReference type="WBParaSite" id="ACOC_0000621201-mRNA-1"/>
    </source>
</evidence>
<dbReference type="EMBL" id="UYYA01003927">
    <property type="protein sequence ID" value="VDM57798.1"/>
    <property type="molecule type" value="Genomic_DNA"/>
</dbReference>
<evidence type="ECO:0000256" key="1">
    <source>
        <dbReference type="ARBA" id="ARBA00004604"/>
    </source>
</evidence>
<dbReference type="WBParaSite" id="ACOC_0000621201-mRNA-1">
    <property type="protein sequence ID" value="ACOC_0000621201-mRNA-1"/>
    <property type="gene ID" value="ACOC_0000621201"/>
</dbReference>
<dbReference type="OMA" id="GQYLRAY"/>
<dbReference type="Pfam" id="PF23231">
    <property type="entry name" value="HAT_Syf1_CNRKL1_C"/>
    <property type="match status" value="1"/>
</dbReference>
<dbReference type="PANTHER" id="PTHR23270">
    <property type="entry name" value="PROGRAMMED CELL DEATH PROTEIN 11 PRE-RRNA PROCESSING PROTEIN RRP5"/>
    <property type="match status" value="1"/>
</dbReference>
<gene>
    <name evidence="8" type="ORF">ACOC_LOCUS6213</name>
</gene>
<feature type="domain" description="S1 motif" evidence="7">
    <location>
        <begin position="270"/>
        <end position="343"/>
    </location>
</feature>
<proteinExistence type="predicted"/>
<evidence type="ECO:0000256" key="6">
    <source>
        <dbReference type="SAM" id="MobiDB-lite"/>
    </source>
</evidence>
<dbReference type="SUPFAM" id="SSF50249">
    <property type="entry name" value="Nucleic acid-binding proteins"/>
    <property type="match status" value="3"/>
</dbReference>
<dbReference type="InterPro" id="IPR012340">
    <property type="entry name" value="NA-bd_OB-fold"/>
</dbReference>
<dbReference type="PROSITE" id="PS50126">
    <property type="entry name" value="S1"/>
    <property type="match status" value="3"/>
</dbReference>
<dbReference type="OrthoDB" id="412781at2759"/>
<dbReference type="InterPro" id="IPR003029">
    <property type="entry name" value="S1_domain"/>
</dbReference>
<keyword evidence="4" id="KW-0539">Nucleus</keyword>
<evidence type="ECO:0000256" key="5">
    <source>
        <dbReference type="SAM" id="Coils"/>
    </source>
</evidence>
<reference evidence="8 9" key="2">
    <citation type="submission" date="2018-11" db="EMBL/GenBank/DDBJ databases">
        <authorList>
            <consortium name="Pathogen Informatics"/>
        </authorList>
    </citation>
    <scope>NUCLEOTIDE SEQUENCE [LARGE SCALE GENOMIC DNA]</scope>
    <source>
        <strain evidence="8 9">Costa Rica</strain>
    </source>
</reference>
<evidence type="ECO:0000256" key="3">
    <source>
        <dbReference type="ARBA" id="ARBA00022737"/>
    </source>
</evidence>
<keyword evidence="9" id="KW-1185">Reference proteome</keyword>
<dbReference type="InterPro" id="IPR045209">
    <property type="entry name" value="Rrp5"/>
</dbReference>
<keyword evidence="2" id="KW-0698">rRNA processing</keyword>
<evidence type="ECO:0000313" key="9">
    <source>
        <dbReference type="Proteomes" id="UP000267027"/>
    </source>
</evidence>
<dbReference type="Gene3D" id="1.25.40.10">
    <property type="entry name" value="Tetratricopeptide repeat domain"/>
    <property type="match status" value="2"/>
</dbReference>
<feature type="compositionally biased region" description="Basic and acidic residues" evidence="6">
    <location>
        <begin position="1"/>
        <end position="10"/>
    </location>
</feature>
<accession>A0A158PHB2</accession>
<keyword evidence="5" id="KW-0175">Coiled coil</keyword>